<dbReference type="PIRSF" id="PIRSF012608">
    <property type="entry name" value="UCP012608"/>
    <property type="match status" value="1"/>
</dbReference>
<accession>A0A1X1ZV27</accession>
<dbReference type="Pfam" id="PF10094">
    <property type="entry name" value="DUF2332"/>
    <property type="match status" value="1"/>
</dbReference>
<dbReference type="EMBL" id="LQPJ01000069">
    <property type="protein sequence ID" value="ORW27885.1"/>
    <property type="molecule type" value="Genomic_DNA"/>
</dbReference>
<protein>
    <recommendedName>
        <fullName evidence="3">DUF2332 domain-containing protein</fullName>
    </recommendedName>
</protein>
<evidence type="ECO:0008006" key="3">
    <source>
        <dbReference type="Google" id="ProtNLM"/>
    </source>
</evidence>
<dbReference type="AlphaFoldDB" id="A0A1X1ZV27"/>
<evidence type="ECO:0000313" key="1">
    <source>
        <dbReference type="EMBL" id="ORW27885.1"/>
    </source>
</evidence>
<gene>
    <name evidence="1" type="ORF">AWC19_02020</name>
</gene>
<reference evidence="1 2" key="1">
    <citation type="submission" date="2016-01" db="EMBL/GenBank/DDBJ databases">
        <title>The new phylogeny of the genus Mycobacterium.</title>
        <authorList>
            <person name="Tarcisio F."/>
            <person name="Conor M."/>
            <person name="Antonella G."/>
            <person name="Elisabetta G."/>
            <person name="Giulia F.S."/>
            <person name="Sara T."/>
            <person name="Anna F."/>
            <person name="Clotilde B."/>
            <person name="Roberto B."/>
            <person name="Veronica D.S."/>
            <person name="Fabio R."/>
            <person name="Monica P."/>
            <person name="Olivier J."/>
            <person name="Enrico T."/>
            <person name="Nicola S."/>
        </authorList>
    </citation>
    <scope>NUCLEOTIDE SEQUENCE [LARGE SCALE GENOMIC DNA]</scope>
    <source>
        <strain evidence="1 2">DSM 44572</strain>
    </source>
</reference>
<dbReference type="STRING" id="153971.AWC19_02020"/>
<dbReference type="Proteomes" id="UP000193529">
    <property type="component" value="Unassembled WGS sequence"/>
</dbReference>
<dbReference type="OrthoDB" id="8899077at2"/>
<dbReference type="RefSeq" id="WP_085077206.1">
    <property type="nucleotide sequence ID" value="NZ_JACKRZ010000396.1"/>
</dbReference>
<evidence type="ECO:0000313" key="2">
    <source>
        <dbReference type="Proteomes" id="UP000193529"/>
    </source>
</evidence>
<organism evidence="1 2">
    <name type="scientific">Mycobacterium palustre</name>
    <dbReference type="NCBI Taxonomy" id="153971"/>
    <lineage>
        <taxon>Bacteria</taxon>
        <taxon>Bacillati</taxon>
        <taxon>Actinomycetota</taxon>
        <taxon>Actinomycetes</taxon>
        <taxon>Mycobacteriales</taxon>
        <taxon>Mycobacteriaceae</taxon>
        <taxon>Mycobacterium</taxon>
        <taxon>Mycobacterium simiae complex</taxon>
    </lineage>
</organism>
<name>A0A1X1ZV27_9MYCO</name>
<comment type="caution">
    <text evidence="1">The sequence shown here is derived from an EMBL/GenBank/DDBJ whole genome shotgun (WGS) entry which is preliminary data.</text>
</comment>
<proteinExistence type="predicted"/>
<sequence>MLRSQGGFCASSGSPMYGELFELVARDVEAGGVFASILAGHQDDPSRLAVPLRLLGGLHRLVLDGRAPRLRRWYPSTGGRWDAAGAWPEILRTAAEQAGSLRAALDQPPQTNEVGRSAALIGGLLRINNESDLPVRLFDIGTSAGLNLRADHYHYRYGGGRWGPPDSPVVIDDAWRGAPPPEGAVRVVERNGYDIAPIDVTGADGEVTALSYVWPDQAARLDRLRGAIAVARTVPAGLHRSTAADAVAALGLADGALTVLWHSITWQYLSDGEQAAVRAGIAALGARADPRKPFAHLTLEPAREGPAAPIKFLVRARCWPGGEPAVLGECHPHGPPVHWR</sequence>
<dbReference type="InterPro" id="IPR011200">
    <property type="entry name" value="UCP012608"/>
</dbReference>
<keyword evidence="2" id="KW-1185">Reference proteome</keyword>